<evidence type="ECO:0000313" key="3">
    <source>
        <dbReference type="Proteomes" id="UP001138757"/>
    </source>
</evidence>
<evidence type="ECO:0000256" key="1">
    <source>
        <dbReference type="SAM" id="SignalP"/>
    </source>
</evidence>
<keyword evidence="3" id="KW-1185">Reference proteome</keyword>
<dbReference type="Proteomes" id="UP001138757">
    <property type="component" value="Unassembled WGS sequence"/>
</dbReference>
<accession>A0A9X1DBF2</accession>
<gene>
    <name evidence="2" type="ORF">KK488_08310</name>
</gene>
<reference evidence="2" key="1">
    <citation type="submission" date="2021-05" db="EMBL/GenBank/DDBJ databases">
        <title>Genome of Sphingobium sp. strain.</title>
        <authorList>
            <person name="Fan R."/>
        </authorList>
    </citation>
    <scope>NUCLEOTIDE SEQUENCE</scope>
    <source>
        <strain evidence="2">H33</strain>
    </source>
</reference>
<sequence length="97" mass="10408">MSKFVINPLALLAAPLLATAILAAPAMAQPAEQAGGQLKVEVKDHKGKTLYCVTQQVTGSIMPQKTCRTRAQWIEAGATFRTTAKLALNETEANKRD</sequence>
<comment type="caution">
    <text evidence="2">The sequence shown here is derived from an EMBL/GenBank/DDBJ whole genome shotgun (WGS) entry which is preliminary data.</text>
</comment>
<protein>
    <submittedName>
        <fullName evidence="2">Uncharacterized protein</fullName>
    </submittedName>
</protein>
<evidence type="ECO:0000313" key="2">
    <source>
        <dbReference type="EMBL" id="MBT2186947.1"/>
    </source>
</evidence>
<keyword evidence="1" id="KW-0732">Signal</keyword>
<proteinExistence type="predicted"/>
<feature type="chain" id="PRO_5040929973" evidence="1">
    <location>
        <begin position="29"/>
        <end position="97"/>
    </location>
</feature>
<organism evidence="2 3">
    <name type="scientific">Sphingobium nicotianae</name>
    <dbReference type="NCBI Taxonomy" id="2782607"/>
    <lineage>
        <taxon>Bacteria</taxon>
        <taxon>Pseudomonadati</taxon>
        <taxon>Pseudomonadota</taxon>
        <taxon>Alphaproteobacteria</taxon>
        <taxon>Sphingomonadales</taxon>
        <taxon>Sphingomonadaceae</taxon>
        <taxon>Sphingobium</taxon>
    </lineage>
</organism>
<dbReference type="AlphaFoldDB" id="A0A9X1DBF2"/>
<name>A0A9X1DBF2_9SPHN</name>
<dbReference type="EMBL" id="JAHGAW010000005">
    <property type="protein sequence ID" value="MBT2186947.1"/>
    <property type="molecule type" value="Genomic_DNA"/>
</dbReference>
<feature type="signal peptide" evidence="1">
    <location>
        <begin position="1"/>
        <end position="28"/>
    </location>
</feature>
<dbReference type="RefSeq" id="WP_214622706.1">
    <property type="nucleotide sequence ID" value="NZ_JAHGAW010000005.1"/>
</dbReference>